<feature type="compositionally biased region" description="Basic and acidic residues" evidence="1">
    <location>
        <begin position="1237"/>
        <end position="1249"/>
    </location>
</feature>
<gene>
    <name evidence="6" type="primary">SETX</name>
</gene>
<feature type="region of interest" description="Disordered" evidence="1">
    <location>
        <begin position="1014"/>
        <end position="1401"/>
    </location>
</feature>
<accession>A0ABM3YWR8</accession>
<dbReference type="InterPro" id="IPR024481">
    <property type="entry name" value="Helicase_Sen1_N"/>
</dbReference>
<feature type="compositionally biased region" description="Polar residues" evidence="1">
    <location>
        <begin position="2454"/>
        <end position="2474"/>
    </location>
</feature>
<evidence type="ECO:0000313" key="5">
    <source>
        <dbReference type="Proteomes" id="UP001652622"/>
    </source>
</evidence>
<dbReference type="Proteomes" id="UP001652622">
    <property type="component" value="Unplaced"/>
</dbReference>
<keyword evidence="6" id="KW-0378">Hydrolase</keyword>
<dbReference type="Pfam" id="PF12726">
    <property type="entry name" value="SEN1_N"/>
    <property type="match status" value="1"/>
</dbReference>
<feature type="region of interest" description="Disordered" evidence="1">
    <location>
        <begin position="841"/>
        <end position="864"/>
    </location>
</feature>
<dbReference type="PANTHER" id="PTHR10887:SF537">
    <property type="entry name" value="HELICASE SENATAXIN-RELATED"/>
    <property type="match status" value="1"/>
</dbReference>
<feature type="region of interest" description="Disordered" evidence="1">
    <location>
        <begin position="906"/>
        <end position="980"/>
    </location>
</feature>
<dbReference type="InterPro" id="IPR045055">
    <property type="entry name" value="DNA2/NAM7-like"/>
</dbReference>
<evidence type="ECO:0000256" key="1">
    <source>
        <dbReference type="SAM" id="MobiDB-lite"/>
    </source>
</evidence>
<dbReference type="SUPFAM" id="SSF52540">
    <property type="entry name" value="P-loop containing nucleoside triphosphate hydrolases"/>
    <property type="match status" value="1"/>
</dbReference>
<dbReference type="RefSeq" id="XP_060540569.1">
    <property type="nucleotide sequence ID" value="XM_060684586.1"/>
</dbReference>
<feature type="region of interest" description="Disordered" evidence="1">
    <location>
        <begin position="777"/>
        <end position="819"/>
    </location>
</feature>
<feature type="compositionally biased region" description="Basic and acidic residues" evidence="1">
    <location>
        <begin position="1039"/>
        <end position="1050"/>
    </location>
</feature>
<feature type="compositionally biased region" description="Basic and acidic residues" evidence="1">
    <location>
        <begin position="1210"/>
        <end position="1220"/>
    </location>
</feature>
<feature type="compositionally biased region" description="Basic and acidic residues" evidence="1">
    <location>
        <begin position="1291"/>
        <end position="1304"/>
    </location>
</feature>
<feature type="compositionally biased region" description="Polar residues" evidence="1">
    <location>
        <begin position="683"/>
        <end position="712"/>
    </location>
</feature>
<name>A0ABM3YWR8_PANGU</name>
<feature type="compositionally biased region" description="Basic and acidic residues" evidence="1">
    <location>
        <begin position="713"/>
        <end position="730"/>
    </location>
</feature>
<proteinExistence type="predicted"/>
<feature type="compositionally biased region" description="Basic and acidic residues" evidence="1">
    <location>
        <begin position="2506"/>
        <end position="2531"/>
    </location>
</feature>
<protein>
    <submittedName>
        <fullName evidence="6">Probable helicase senataxin isoform X1</fullName>
    </submittedName>
</protein>
<feature type="compositionally biased region" description="Basic and acidic residues" evidence="1">
    <location>
        <begin position="593"/>
        <end position="607"/>
    </location>
</feature>
<dbReference type="InterPro" id="IPR047187">
    <property type="entry name" value="SF1_C_Upf1"/>
</dbReference>
<sequence length="2538" mass="285784">MSTCCWCTPGGPTTVKLLANYASATLSPNDVSAANDDLCYCLECVEEYHKARDEVPSLHQILWDWEVSRLVNHFEKSMREEDENDLYLVEEDRVTPLTSCYTFEKRLRVPLLEVLKYPYLLLHEHLSELCVDALCKMEEMNYSYQVVGKHPGIYLLMVHPNETIRRWAILTARNLGKVDRDDYYDIQEVLICLFKVVELGLFENPDIYSSSGVEKTRLVLLPPHLYDTSNYKNYWLGLCMLLSVLEEQAMDSLLLGPDKQNFMQSIMNTMRKQTDGEIHDPFWPVLHCFMVILDKLGSKVWGQLVDPVQAFQTIINNASYKKEIESIRQNCPRTKSEPPSDYGDGTITCSQIVYNYNPERPHKDSRLKTTACLDYCPNFYEEMQTLTDMFQYDIGRDMRLHHSTFLWFIPFVHSLMDLTGLGVAYSMVVIQHLCSEVKEVLHHAVQPCDKVSQFFIWILVTVVELSWKKKCFNTLWVSSQNWVEVVVTCAGLPSMAFASGAERDLARNGPRSLTKVSSWEPDSIQSVCMNLIRVLLKEGYQMGQKASPFLNELNLLRRSHEDWKLSPQQARELQSCLIEIIRSLWTKSSSTSSHRESPTSLFREQEGRSPGYLPQEHSIYPSPRKQGEIFQEGTLFEKKYSLDEEAKGALCGEQSHQRNSEFNLTNVKQEHKESLIHEEHMLHSTSTGGPTQKSGSFYSTLGNQNSSPNQSSFDKDFQKIDTSGKEEKPRITNPDLHQRPSSSALEEKQIPKMIAEKLKSNKADLTLKLKQFVENRKRLLGPESEKQQSIKEENQDGQEGTSRRTSRDGSSTSSCLPCKPALSLENQAKILSIKKEPRDSLAEFKSAWKSGRDAEESSTDDELNVPLTEIRKELVRKKSMVQAMEPDVDREGKLYLAARQESTLAYQNPIQRKVQGAFRSPSESKSQTLSSEAGGPSNQVIIISDTSSDEEENKVNLSRRSQEENMSESLQKDLEPNKQEVITVSSSPLMYGECESQCFEFEIEDEIYSAWQDSQLDKTAEADDVPGKSAGRSASPDLELARHLSERGDDTDGLGDDVIEKAEQELEEQVKVGKTKPKLPAQADEENVSEGSTSVCSKHFTATHDDGQKSPRQSSALASPMPLSPSSSAGLLTPSLEPTPEPRKSLAKSKWLNTAPQSPEEKRLIAKKKSAQATLSGSPGPFVVPPKKVHHFPEPTSTVEKLGLKKKPRRAAELSQRSHDVLAQLRSHGKTAGQLPEKSRKTKLIEPRRMVIRSKVLLASQERQFFRQSRSKKKEKGEDVPRAKKKTFSKSPEESTGKKSDSLKGKPNQTSSSSNHPKKLLPQHSQKDNGSDSGALEREALPSSRQETIMTDSDVPGCSTSAPGSVCSSNEVGGANSGSSSKNLSEDASGLKEDLDPEENEDDLFLTQRDVVDMELCSQMESSSSPKDLGVHPTLQDQPQAVEKCRHLGCPLKTEGAGPFCHGHSLPNPTDHVFAKPSTKKIFSSSASSRIASLTKDLETSSVQVASAKTISNPIRFAALKADEVRAKLTLANLLCPRNGNNFSTQPHSVPNSHVVGIANKMPIPRFNTGQEAHPSFAQLNSSHNQPRDHSIFTKEILKWSHDMFANFKKFGPPNHLLQAVVIVVPVKFQNYDDYFKIFFPLMMLNAFEEVTCEWLENQKLREPKSFHLTLLNFNMDLNKADFTANISQHEIETQQHPKEDDVVFLIVSEKRFYYDERDGENRVVRHVGFVTRFSQSPIHNAKKKEQQVTCHLSIQTQGNLLRIEKEVKCMVVSSLATTHRRFQALLMLNRSPLATPILSPSTPYFSPRDLNTEPEKSLPYMKDFNEGQRRAIESAYAMITQHPSSPKICLIHGPPGTGKSKVIVGLLHRILGERSGKENSVQRLNAKIKTNRVLVCAPSNAAIDNLMKKIILGFKKFREKNALGNCGDINLVRLGQLKSINSEVRKFSLDDQIDRKINKAMLGKDQDLQKKKEDLDRRLDALSRLRAMDRSEKGEKKQQLEDEICQLSKERQRLASQLKEARGRSQELKASIILESHIICCTLSTSGGVLLKSAFRRLGGDPVSCVIVDEAGQTCEVETLIPLIHGCKKLVLVGDPRQLPPTIKSLKAQDYKFDQSMIGRLCNHLKEQDQENLSGKFPVLQLTVQYRMHPDICFFPSKYIYEGILTTDTKIAEDRCSLAWPFQPYLLFDVLDSHEERENESYCNPQEVKLLVELMKVLKGKKKDISARQIGIITPYNAQKRRIQRQLDKEFGENGVGEIDTVDGFQGREKDCIIVTCVRANSPQGSIGFLRSLQRLNVTITRAKYSLFILGKLKTLMENRDWNEMIQDAQRRGNIIQTSKNTYKASAMKILKSRPFPHSGMATLERDAQEAPTALGRAKPQPLPSPDTTQRPPVSLPTPAGKRTPQETPNHRPPPVAQERPQDPRLFRRAESGLKATGCKEGQTPASRPCPTQKPSGPLTVQSRSNSVNTLGETPSCVRPVPSRAPSPSPVTLDRRFPFLNEQVKTLKDRPNYPRRTLEVSREKDDSTEPKKRRTTF</sequence>
<dbReference type="Pfam" id="PF13086">
    <property type="entry name" value="AAA_11"/>
    <property type="match status" value="1"/>
</dbReference>
<feature type="region of interest" description="Disordered" evidence="1">
    <location>
        <begin position="682"/>
        <end position="748"/>
    </location>
</feature>
<feature type="region of interest" description="Disordered" evidence="1">
    <location>
        <begin position="589"/>
        <end position="624"/>
    </location>
</feature>
<feature type="compositionally biased region" description="Basic and acidic residues" evidence="1">
    <location>
        <begin position="1325"/>
        <end position="1340"/>
    </location>
</feature>
<evidence type="ECO:0000259" key="4">
    <source>
        <dbReference type="Pfam" id="PF13087"/>
    </source>
</evidence>
<feature type="compositionally biased region" description="Basic and acidic residues" evidence="1">
    <location>
        <begin position="2421"/>
        <end position="2433"/>
    </location>
</feature>
<feature type="compositionally biased region" description="Low complexity" evidence="1">
    <location>
        <begin position="1114"/>
        <end position="1138"/>
    </location>
</feature>
<keyword evidence="6" id="KW-0547">Nucleotide-binding</keyword>
<feature type="region of interest" description="Disordered" evidence="1">
    <location>
        <begin position="2371"/>
        <end position="2538"/>
    </location>
</feature>
<keyword evidence="6" id="KW-0347">Helicase</keyword>
<feature type="domain" description="DNA2/NAM7 helicase-like C-terminal" evidence="4">
    <location>
        <begin position="2126"/>
        <end position="2313"/>
    </location>
</feature>
<dbReference type="CDD" id="cd18042">
    <property type="entry name" value="DEXXQc_SETX"/>
    <property type="match status" value="1"/>
</dbReference>
<feature type="compositionally biased region" description="Basic and acidic residues" evidence="1">
    <location>
        <begin position="1058"/>
        <end position="1071"/>
    </location>
</feature>
<dbReference type="PANTHER" id="PTHR10887">
    <property type="entry name" value="DNA2/NAM7 HELICASE FAMILY"/>
    <property type="match status" value="1"/>
</dbReference>
<dbReference type="CDD" id="cd18808">
    <property type="entry name" value="SF1_C_Upf1"/>
    <property type="match status" value="1"/>
</dbReference>
<dbReference type="Pfam" id="PF13087">
    <property type="entry name" value="AAA_12"/>
    <property type="match status" value="1"/>
</dbReference>
<feature type="compositionally biased region" description="Polar residues" evidence="1">
    <location>
        <begin position="921"/>
        <end position="946"/>
    </location>
</feature>
<keyword evidence="5" id="KW-1185">Reference proteome</keyword>
<dbReference type="GO" id="GO:0004386">
    <property type="term" value="F:helicase activity"/>
    <property type="evidence" value="ECO:0007669"/>
    <property type="project" value="UniProtKB-KW"/>
</dbReference>
<dbReference type="Gene3D" id="3.40.50.300">
    <property type="entry name" value="P-loop containing nucleotide triphosphate hydrolases"/>
    <property type="match status" value="2"/>
</dbReference>
<feature type="domain" description="Helicase Sen1 N-terminal" evidence="2">
    <location>
        <begin position="40"/>
        <end position="337"/>
    </location>
</feature>
<dbReference type="InterPro" id="IPR041677">
    <property type="entry name" value="DNA2/NAM7_AAA_11"/>
</dbReference>
<feature type="compositionally biased region" description="Polar residues" evidence="1">
    <location>
        <begin position="1358"/>
        <end position="1383"/>
    </location>
</feature>
<feature type="domain" description="DNA2/NAM7 helicase helicase" evidence="3">
    <location>
        <begin position="1825"/>
        <end position="2106"/>
    </location>
</feature>
<keyword evidence="6" id="KW-0067">ATP-binding</keyword>
<dbReference type="InterPro" id="IPR041679">
    <property type="entry name" value="DNA2/NAM7-like_C"/>
</dbReference>
<evidence type="ECO:0000313" key="6">
    <source>
        <dbReference type="RefSeq" id="XP_060540569.1"/>
    </source>
</evidence>
<evidence type="ECO:0000259" key="3">
    <source>
        <dbReference type="Pfam" id="PF13086"/>
    </source>
</evidence>
<feature type="compositionally biased region" description="Basic and acidic residues" evidence="1">
    <location>
        <begin position="783"/>
        <end position="794"/>
    </location>
</feature>
<dbReference type="GeneID" id="117656266"/>
<dbReference type="InterPro" id="IPR027417">
    <property type="entry name" value="P-loop_NTPase"/>
</dbReference>
<reference evidence="6" key="1">
    <citation type="submission" date="2025-08" db="UniProtKB">
        <authorList>
            <consortium name="RefSeq"/>
        </authorList>
    </citation>
    <scope>IDENTIFICATION</scope>
    <source>
        <tissue evidence="6">Blood</tissue>
    </source>
</reference>
<organism evidence="5 6">
    <name type="scientific">Pantherophis guttatus</name>
    <name type="common">Corn snake</name>
    <name type="synonym">Elaphe guttata</name>
    <dbReference type="NCBI Taxonomy" id="94885"/>
    <lineage>
        <taxon>Eukaryota</taxon>
        <taxon>Metazoa</taxon>
        <taxon>Chordata</taxon>
        <taxon>Craniata</taxon>
        <taxon>Vertebrata</taxon>
        <taxon>Euteleostomi</taxon>
        <taxon>Lepidosauria</taxon>
        <taxon>Squamata</taxon>
        <taxon>Bifurcata</taxon>
        <taxon>Unidentata</taxon>
        <taxon>Episquamata</taxon>
        <taxon>Toxicofera</taxon>
        <taxon>Serpentes</taxon>
        <taxon>Colubroidea</taxon>
        <taxon>Colubridae</taxon>
        <taxon>Colubrinae</taxon>
        <taxon>Pantherophis</taxon>
    </lineage>
</organism>
<evidence type="ECO:0000259" key="2">
    <source>
        <dbReference type="Pfam" id="PF12726"/>
    </source>
</evidence>